<protein>
    <recommendedName>
        <fullName evidence="3">Protein kinase domain-containing protein</fullName>
    </recommendedName>
</protein>
<gene>
    <name evidence="4" type="ORF">FGADI_5759</name>
</gene>
<evidence type="ECO:0000313" key="4">
    <source>
        <dbReference type="EMBL" id="KAF4953766.1"/>
    </source>
</evidence>
<dbReference type="InterPro" id="IPR017441">
    <property type="entry name" value="Protein_kinase_ATP_BS"/>
</dbReference>
<feature type="compositionally biased region" description="Basic and acidic residues" evidence="2">
    <location>
        <begin position="753"/>
        <end position="762"/>
    </location>
</feature>
<comment type="caution">
    <text evidence="4">The sequence shown here is derived from an EMBL/GenBank/DDBJ whole genome shotgun (WGS) entry which is preliminary data.</text>
</comment>
<dbReference type="Gene3D" id="1.10.510.10">
    <property type="entry name" value="Transferase(Phosphotransferase) domain 1"/>
    <property type="match status" value="1"/>
</dbReference>
<evidence type="ECO:0000256" key="2">
    <source>
        <dbReference type="SAM" id="MobiDB-lite"/>
    </source>
</evidence>
<keyword evidence="1" id="KW-0067">ATP-binding</keyword>
<proteinExistence type="predicted"/>
<sequence length="812" mass="92128">MQESHESLSLHSPLTDHVCTTSHVPPRRKSVAFSDDTYEPADADTTVENTWPSSPTSADTQRFIPHAISEEPSGEKCDSTNSPTTTLGDLIRKELLELDDEHFKQFLPRDRLNDILTKDRIERTLEEEGRLPKERLQDILQEILSPSISNQNMEVYLRSRKEILAILSLIDRVSAIESFIEEGICDYDLPFRYVRETKPHSSDGRLWVMKTSDIERDPRSISLFSEWKDSQAESFKDQQWRIHVPVFSASREGTREPTHYSLARKTITPYLSCKPVGKGGFSVVNKVEIHHGHIDPKGSKTVFAIKRLETSTKSMFEQEVSALSRFADKEHPHLIRLLWTFSLGSTYHLVFPCADGNLMDLWNEQKSPLASKKDHGIAVWFSRQCLGIVEGLKMIHQDTYHDSDEPKRHGRHGDLKPENILWFKDFNSSKEGYSLGTLKISDFGLARFHGTNSKSRINTEGVGGSPTYRAPEYDVHNEVSQSYDIWSLACVLLEFVTWYLKGWEEVENFSRSRKNEDRNSVIGEDIFFNCKQTKTTISANAKISVADEVQSLYEHPNGSDFTLELVQLIQKKLLRMHPDSRNKCCDVYGELKKLFDDCCRYPDYCLKRLKAPPARRNTESSLLGPVELPRPRPKSLGEDIPPQFATRLVSESLTPRSRPGSLALPRSPYIPEETLVEESNSQAEELTSNTEVPDILPRAATLGLEKPMVEIVKPIYDSNNHKDDTQTQATNIIRTPIESAVTAVNKSQGKGEAQGEQRRDVPKTQPDGTSSQSGSNIDPNVGEIQEEGLVKSPLGRFKTWTRKSMAIFCCYK</sequence>
<name>A0A8H4T9J9_9HYPO</name>
<dbReference type="OrthoDB" id="4062651at2759"/>
<reference evidence="4" key="1">
    <citation type="journal article" date="2020" name="BMC Genomics">
        <title>Correction to: Identification and distribution of gene clusters required for synthesis of sphingolipid metabolism inhibitors in diverse species of the filamentous fungus Fusarium.</title>
        <authorList>
            <person name="Kim H.S."/>
            <person name="Lohmar J.M."/>
            <person name="Busman M."/>
            <person name="Brown D.W."/>
            <person name="Naumann T.A."/>
            <person name="Divon H.H."/>
            <person name="Lysoe E."/>
            <person name="Uhlig S."/>
            <person name="Proctor R.H."/>
        </authorList>
    </citation>
    <scope>NUCLEOTIDE SEQUENCE</scope>
    <source>
        <strain evidence="4">NRRL 45417</strain>
    </source>
</reference>
<evidence type="ECO:0000259" key="3">
    <source>
        <dbReference type="PROSITE" id="PS50011"/>
    </source>
</evidence>
<reference evidence="4" key="2">
    <citation type="submission" date="2020-05" db="EMBL/GenBank/DDBJ databases">
        <authorList>
            <person name="Kim H.-S."/>
            <person name="Proctor R.H."/>
            <person name="Brown D.W."/>
        </authorList>
    </citation>
    <scope>NUCLEOTIDE SEQUENCE</scope>
    <source>
        <strain evidence="4">NRRL 45417</strain>
    </source>
</reference>
<dbReference type="GO" id="GO:0004674">
    <property type="term" value="F:protein serine/threonine kinase activity"/>
    <property type="evidence" value="ECO:0007669"/>
    <property type="project" value="TreeGrafter"/>
</dbReference>
<feature type="region of interest" description="Disordered" evidence="2">
    <location>
        <begin position="616"/>
        <end position="640"/>
    </location>
</feature>
<feature type="compositionally biased region" description="Polar residues" evidence="2">
    <location>
        <begin position="46"/>
        <end position="60"/>
    </location>
</feature>
<dbReference type="Proteomes" id="UP000604273">
    <property type="component" value="Unassembled WGS sequence"/>
</dbReference>
<dbReference type="Pfam" id="PF00069">
    <property type="entry name" value="Pkinase"/>
    <property type="match status" value="1"/>
</dbReference>
<dbReference type="CDD" id="cd00180">
    <property type="entry name" value="PKc"/>
    <property type="match status" value="1"/>
</dbReference>
<dbReference type="AlphaFoldDB" id="A0A8H4T9J9"/>
<dbReference type="PANTHER" id="PTHR24359">
    <property type="entry name" value="SERINE/THREONINE-PROTEIN KINASE SBK1"/>
    <property type="match status" value="1"/>
</dbReference>
<dbReference type="InterPro" id="IPR011009">
    <property type="entry name" value="Kinase-like_dom_sf"/>
</dbReference>
<evidence type="ECO:0000313" key="5">
    <source>
        <dbReference type="Proteomes" id="UP000604273"/>
    </source>
</evidence>
<feature type="region of interest" description="Disordered" evidence="2">
    <location>
        <begin position="743"/>
        <end position="787"/>
    </location>
</feature>
<organism evidence="4 5">
    <name type="scientific">Fusarium gaditjirri</name>
    <dbReference type="NCBI Taxonomy" id="282569"/>
    <lineage>
        <taxon>Eukaryota</taxon>
        <taxon>Fungi</taxon>
        <taxon>Dikarya</taxon>
        <taxon>Ascomycota</taxon>
        <taxon>Pezizomycotina</taxon>
        <taxon>Sordariomycetes</taxon>
        <taxon>Hypocreomycetidae</taxon>
        <taxon>Hypocreales</taxon>
        <taxon>Nectriaceae</taxon>
        <taxon>Fusarium</taxon>
        <taxon>Fusarium nisikadoi species complex</taxon>
    </lineage>
</organism>
<accession>A0A8H4T9J9</accession>
<feature type="domain" description="Protein kinase" evidence="3">
    <location>
        <begin position="270"/>
        <end position="595"/>
    </location>
</feature>
<keyword evidence="1" id="KW-0547">Nucleotide-binding</keyword>
<dbReference type="InterPro" id="IPR000719">
    <property type="entry name" value="Prot_kinase_dom"/>
</dbReference>
<feature type="region of interest" description="Disordered" evidence="2">
    <location>
        <begin position="1"/>
        <end position="62"/>
    </location>
</feature>
<keyword evidence="5" id="KW-1185">Reference proteome</keyword>
<feature type="compositionally biased region" description="Polar residues" evidence="2">
    <location>
        <begin position="766"/>
        <end position="778"/>
    </location>
</feature>
<dbReference type="SMART" id="SM00220">
    <property type="entry name" value="S_TKc"/>
    <property type="match status" value="1"/>
</dbReference>
<dbReference type="PROSITE" id="PS00107">
    <property type="entry name" value="PROTEIN_KINASE_ATP"/>
    <property type="match status" value="1"/>
</dbReference>
<dbReference type="GO" id="GO:0005524">
    <property type="term" value="F:ATP binding"/>
    <property type="evidence" value="ECO:0007669"/>
    <property type="project" value="UniProtKB-UniRule"/>
</dbReference>
<dbReference type="PROSITE" id="PS50011">
    <property type="entry name" value="PROTEIN_KINASE_DOM"/>
    <property type="match status" value="1"/>
</dbReference>
<dbReference type="SUPFAM" id="SSF56112">
    <property type="entry name" value="Protein kinase-like (PK-like)"/>
    <property type="match status" value="1"/>
</dbReference>
<dbReference type="PANTHER" id="PTHR24359:SF37">
    <property type="entry name" value="PROTEIN KINASE DOMAIN-CONTAINING PROTEIN"/>
    <property type="match status" value="1"/>
</dbReference>
<evidence type="ECO:0000256" key="1">
    <source>
        <dbReference type="PROSITE-ProRule" id="PRU10141"/>
    </source>
</evidence>
<feature type="binding site" evidence="1">
    <location>
        <position position="306"/>
    </location>
    <ligand>
        <name>ATP</name>
        <dbReference type="ChEBI" id="CHEBI:30616"/>
    </ligand>
</feature>
<dbReference type="EMBL" id="JABFAI010000133">
    <property type="protein sequence ID" value="KAF4953766.1"/>
    <property type="molecule type" value="Genomic_DNA"/>
</dbReference>
<dbReference type="Gene3D" id="3.30.200.20">
    <property type="entry name" value="Phosphorylase Kinase, domain 1"/>
    <property type="match status" value="1"/>
</dbReference>